<dbReference type="Gene3D" id="1.20.1530.20">
    <property type="match status" value="1"/>
</dbReference>
<evidence type="ECO:0000256" key="1">
    <source>
        <dbReference type="SAM" id="Phobius"/>
    </source>
</evidence>
<feature type="transmembrane region" description="Helical" evidence="1">
    <location>
        <begin position="208"/>
        <end position="223"/>
    </location>
</feature>
<feature type="transmembrane region" description="Helical" evidence="1">
    <location>
        <begin position="42"/>
        <end position="60"/>
    </location>
</feature>
<protein>
    <submittedName>
        <fullName evidence="2">Bile acid:sodium symporter</fullName>
    </submittedName>
</protein>
<feature type="transmembrane region" description="Helical" evidence="1">
    <location>
        <begin position="235"/>
        <end position="256"/>
    </location>
</feature>
<dbReference type="PANTHER" id="PTHR18640">
    <property type="entry name" value="SOLUTE CARRIER FAMILY 10 MEMBER 7"/>
    <property type="match status" value="1"/>
</dbReference>
<evidence type="ECO:0000313" key="3">
    <source>
        <dbReference type="Proteomes" id="UP001204772"/>
    </source>
</evidence>
<feature type="transmembrane region" description="Helical" evidence="1">
    <location>
        <begin position="72"/>
        <end position="92"/>
    </location>
</feature>
<dbReference type="Pfam" id="PF13593">
    <property type="entry name" value="SBF_like"/>
    <property type="match status" value="1"/>
</dbReference>
<dbReference type="Proteomes" id="UP001204772">
    <property type="component" value="Unassembled WGS sequence"/>
</dbReference>
<gene>
    <name evidence="2" type="ORF">NCI00_17025</name>
</gene>
<proteinExistence type="predicted"/>
<dbReference type="PANTHER" id="PTHR18640:SF5">
    <property type="entry name" value="SODIUM_BILE ACID COTRANSPORTER 7"/>
    <property type="match status" value="1"/>
</dbReference>
<sequence>MIQLLAKVGINGFFFALLGMIALAYFFPSFGTEQSPLHLPDIAEYGVSIIFFFYGLKLNPEKLKSGLSNWKLHLVIQLTTFVLFPFIILGIGEAFNVDTSSLTWLGIFYLATLPSTVSSSVVMVAIAGGNLPAAIFNASISSIIGIFITPLWMSQLLEKQDANFDISSIILRLCLEVLLPVILGFFLHKKWGKWTERYNGTLRMFDQVIILLIVYTSFCESFANNMFSNQSFGEIVALGLWMLLFFAVMFGIMFLVSRWFGFNRPDTITVLFCGSKKSLVQGAVMGKVLFPNPVTLGVALLPLMIYHALQLLVGSMIAQQMGRKEVV</sequence>
<dbReference type="InterPro" id="IPR016833">
    <property type="entry name" value="Put_Na-Bile_cotransptr"/>
</dbReference>
<keyword evidence="1" id="KW-0812">Transmembrane</keyword>
<feature type="transmembrane region" description="Helical" evidence="1">
    <location>
        <begin position="12"/>
        <end position="30"/>
    </location>
</feature>
<name>A0ABT1FQW5_9BACT</name>
<keyword evidence="1" id="KW-0472">Membrane</keyword>
<feature type="transmembrane region" description="Helical" evidence="1">
    <location>
        <begin position="134"/>
        <end position="154"/>
    </location>
</feature>
<dbReference type="EMBL" id="JAMZEL010000007">
    <property type="protein sequence ID" value="MCP1384151.1"/>
    <property type="molecule type" value="Genomic_DNA"/>
</dbReference>
<keyword evidence="3" id="KW-1185">Reference proteome</keyword>
<comment type="caution">
    <text evidence="2">The sequence shown here is derived from an EMBL/GenBank/DDBJ whole genome shotgun (WGS) entry which is preliminary data.</text>
</comment>
<dbReference type="InterPro" id="IPR038770">
    <property type="entry name" value="Na+/solute_symporter_sf"/>
</dbReference>
<dbReference type="RefSeq" id="WP_253529475.1">
    <property type="nucleotide sequence ID" value="NZ_JAMZEL010000007.1"/>
</dbReference>
<dbReference type="PIRSF" id="PIRSF026166">
    <property type="entry name" value="UCP026166"/>
    <property type="match status" value="1"/>
</dbReference>
<feature type="transmembrane region" description="Helical" evidence="1">
    <location>
        <begin position="104"/>
        <end position="127"/>
    </location>
</feature>
<keyword evidence="1" id="KW-1133">Transmembrane helix</keyword>
<reference evidence="2 3" key="1">
    <citation type="submission" date="2022-06" db="EMBL/GenBank/DDBJ databases">
        <title>Runella sp. S5 genome sequencing.</title>
        <authorList>
            <person name="Park S."/>
        </authorList>
    </citation>
    <scope>NUCLEOTIDE SEQUENCE [LARGE SCALE GENOMIC DNA]</scope>
    <source>
        <strain evidence="2 3">S5</strain>
    </source>
</reference>
<organism evidence="2 3">
    <name type="scientific">Runella salmonicolor</name>
    <dbReference type="NCBI Taxonomy" id="2950278"/>
    <lineage>
        <taxon>Bacteria</taxon>
        <taxon>Pseudomonadati</taxon>
        <taxon>Bacteroidota</taxon>
        <taxon>Cytophagia</taxon>
        <taxon>Cytophagales</taxon>
        <taxon>Spirosomataceae</taxon>
        <taxon>Runella</taxon>
    </lineage>
</organism>
<evidence type="ECO:0000313" key="2">
    <source>
        <dbReference type="EMBL" id="MCP1384151.1"/>
    </source>
</evidence>
<feature type="transmembrane region" description="Helical" evidence="1">
    <location>
        <begin position="166"/>
        <end position="187"/>
    </location>
</feature>
<accession>A0ABT1FQW5</accession>